<evidence type="ECO:0000256" key="7">
    <source>
        <dbReference type="ARBA" id="ARBA00022840"/>
    </source>
</evidence>
<dbReference type="SUPFAM" id="SSF52540">
    <property type="entry name" value="P-loop containing nucleoside triphosphate hydrolases"/>
    <property type="match status" value="1"/>
</dbReference>
<dbReference type="SUPFAM" id="SSF52980">
    <property type="entry name" value="Restriction endonuclease-like"/>
    <property type="match status" value="1"/>
</dbReference>
<keyword evidence="8" id="KW-0238">DNA-binding</keyword>
<sequence length="1148" mass="127917">MSNETKAVRDDEAVRRRIGPWAPSGVPDLSDFDASTNFVVRAAAGSGKTTALVGRMVALVRSGVPVEDLTAITFTRKAAGEMSARFSRELEEARRDLPKDSAEYRRVVAALGNVQSTFIGTIHAFCSRLLRERPLDAGLPPDFTAGLSDRDERQLRERAWHEHLQALHDGDGDHLDQLSDCGLEAQKLASFFQRLCRFPDLEPFTDGADEPPEMDAAVAAVREKIREWSEYRPDQPVKGSDAVMKAFDKAERMVLYLGMDAPAQKAEFLSVIANVSDTDRASVKTTYWKGENVNNSSWAKILRDELLPDLIRSTVQPVLREWEAHVHRVAVACTAPAVERYHELRRREGMLTFHDLLSLTRDMLRDRPDVLRDVQERYPRLLVDEFQDTDPLQAEILSFLASNNPEETDWRACRPRDGSLFIVGDDKQSIYRFRRADKDVFEAFRQRIDDEPNGEAVDLTKNFRSRAPICTWCNDVFGDLFGDEAFADVQAEYVDFDPQRPAGPEHTSIRRKPVDAVKGNYGSRIARQDAEQIARFIQVARAGDAEPEFYHDEEGAVFRGEVRFSDFLILTRVRTRLSEYTDALARHGIPYTVTGSRDMSDSEELKAIVDVLRAALRPDDPVDAVAYLKGLLVGASDDDLYRYAMAGGSFSAFGAEEHETAIDQLDEERGGRLQDAAEQLEAVRTIVHDTRPGVGIEQLIDRTGLLAGATHPEKASEASTRAGAVMRLLHVVQAWGSDGLGWSEVVEELDLVLQGEEEMDGMTLETGQDDAVRIMNVHQAKGLEAPVVFLADPYTRGSSPTPEQHVRREHDDVVVPVIQGEGVYSKITHAPRGWHEDNERSFISEEQRIGEAEEHRLLYVAATRAERLLVVSTYPKKAGAGYWGALHPYLTDETAPVLDIPERDASESTTVEASAPDLDGARAHLEARIEAGAQKSYDETRAASDEAESSSGAAGAPGYGRALGNALHACLELLVEHRTDPPSLTAPMLRQVLEAEGILRLDRSTDATVEERVETLQRMVDSFRASWIWDEIEEASDVRTEYRFAHMTASDEGPDELTRGQVDLLYQTDDGWTVIDFKSDRLDPNNPATDAKKRAEGKYSTQVEAYVAAWRRLQGEEVDHAGIWFADADAFVSVVQSPDTTGPAESER</sequence>
<dbReference type="InterPro" id="IPR014016">
    <property type="entry name" value="UvrD-like_ATP-bd"/>
</dbReference>
<dbReference type="InterPro" id="IPR000212">
    <property type="entry name" value="DNA_helicase_UvrD/REP"/>
</dbReference>
<dbReference type="InterPro" id="IPR011604">
    <property type="entry name" value="PDDEXK-like_dom_sf"/>
</dbReference>
<evidence type="ECO:0000256" key="6">
    <source>
        <dbReference type="ARBA" id="ARBA00022839"/>
    </source>
</evidence>
<evidence type="ECO:0000256" key="9">
    <source>
        <dbReference type="ARBA" id="ARBA00023204"/>
    </source>
</evidence>
<keyword evidence="7 15" id="KW-0067">ATP-binding</keyword>
<feature type="domain" description="UvrD-like helicase C-terminal" evidence="18">
    <location>
        <begin position="484"/>
        <end position="782"/>
    </location>
</feature>
<evidence type="ECO:0000256" key="11">
    <source>
        <dbReference type="ARBA" id="ARBA00034617"/>
    </source>
</evidence>
<evidence type="ECO:0000256" key="2">
    <source>
        <dbReference type="ARBA" id="ARBA00022741"/>
    </source>
</evidence>
<evidence type="ECO:0000256" key="4">
    <source>
        <dbReference type="ARBA" id="ARBA00022801"/>
    </source>
</evidence>
<evidence type="ECO:0000259" key="18">
    <source>
        <dbReference type="PROSITE" id="PS51217"/>
    </source>
</evidence>
<organism evidence="19 20">
    <name type="scientific">Longibacter salinarum</name>
    <dbReference type="NCBI Taxonomy" id="1850348"/>
    <lineage>
        <taxon>Bacteria</taxon>
        <taxon>Pseudomonadati</taxon>
        <taxon>Rhodothermota</taxon>
        <taxon>Rhodothermia</taxon>
        <taxon>Rhodothermales</taxon>
        <taxon>Salisaetaceae</taxon>
        <taxon>Longibacter</taxon>
    </lineage>
</organism>
<dbReference type="InterPro" id="IPR038726">
    <property type="entry name" value="PDDEXK_AddAB-type"/>
</dbReference>
<proteinExistence type="predicted"/>
<dbReference type="EC" id="5.6.2.4" evidence="12"/>
<dbReference type="EMBL" id="PDEQ01000002">
    <property type="protein sequence ID" value="PEN14270.1"/>
    <property type="molecule type" value="Genomic_DNA"/>
</dbReference>
<evidence type="ECO:0000313" key="19">
    <source>
        <dbReference type="EMBL" id="PEN14270.1"/>
    </source>
</evidence>
<dbReference type="PANTHER" id="PTHR11070">
    <property type="entry name" value="UVRD / RECB / PCRA DNA HELICASE FAMILY MEMBER"/>
    <property type="match status" value="1"/>
</dbReference>
<dbReference type="InterPro" id="IPR011335">
    <property type="entry name" value="Restrct_endonuc-II-like"/>
</dbReference>
<dbReference type="GO" id="GO:0043138">
    <property type="term" value="F:3'-5' DNA helicase activity"/>
    <property type="evidence" value="ECO:0007669"/>
    <property type="project" value="UniProtKB-EC"/>
</dbReference>
<keyword evidence="10" id="KW-0413">Isomerase</keyword>
<evidence type="ECO:0000256" key="1">
    <source>
        <dbReference type="ARBA" id="ARBA00022722"/>
    </source>
</evidence>
<dbReference type="OrthoDB" id="9810135at2"/>
<dbReference type="Proteomes" id="UP000220102">
    <property type="component" value="Unassembled WGS sequence"/>
</dbReference>
<dbReference type="RefSeq" id="WP_098074449.1">
    <property type="nucleotide sequence ID" value="NZ_PDEQ01000002.1"/>
</dbReference>
<evidence type="ECO:0000256" key="8">
    <source>
        <dbReference type="ARBA" id="ARBA00023125"/>
    </source>
</evidence>
<feature type="domain" description="UvrD-like helicase ATP-binding" evidence="17">
    <location>
        <begin position="21"/>
        <end position="466"/>
    </location>
</feature>
<dbReference type="GO" id="GO:0004527">
    <property type="term" value="F:exonuclease activity"/>
    <property type="evidence" value="ECO:0007669"/>
    <property type="project" value="UniProtKB-KW"/>
</dbReference>
<dbReference type="PROSITE" id="PS51198">
    <property type="entry name" value="UVRD_HELICASE_ATP_BIND"/>
    <property type="match status" value="1"/>
</dbReference>
<evidence type="ECO:0000256" key="12">
    <source>
        <dbReference type="ARBA" id="ARBA00034808"/>
    </source>
</evidence>
<dbReference type="Pfam" id="PF12705">
    <property type="entry name" value="PDDEXK_1"/>
    <property type="match status" value="1"/>
</dbReference>
<comment type="catalytic activity">
    <reaction evidence="11">
        <text>Couples ATP hydrolysis with the unwinding of duplex DNA by translocating in the 3'-5' direction.</text>
        <dbReference type="EC" id="5.6.2.4"/>
    </reaction>
</comment>
<dbReference type="GO" id="GO:0005524">
    <property type="term" value="F:ATP binding"/>
    <property type="evidence" value="ECO:0007669"/>
    <property type="project" value="UniProtKB-UniRule"/>
</dbReference>
<feature type="region of interest" description="Disordered" evidence="16">
    <location>
        <begin position="931"/>
        <end position="955"/>
    </location>
</feature>
<dbReference type="GO" id="GO:0003677">
    <property type="term" value="F:DNA binding"/>
    <property type="evidence" value="ECO:0007669"/>
    <property type="project" value="UniProtKB-KW"/>
</dbReference>
<dbReference type="GO" id="GO:0005829">
    <property type="term" value="C:cytosol"/>
    <property type="evidence" value="ECO:0007669"/>
    <property type="project" value="TreeGrafter"/>
</dbReference>
<dbReference type="Pfam" id="PF00580">
    <property type="entry name" value="UvrD-helicase"/>
    <property type="match status" value="1"/>
</dbReference>
<accession>A0A2A8D071</accession>
<comment type="caution">
    <text evidence="19">The sequence shown here is derived from an EMBL/GenBank/DDBJ whole genome shotgun (WGS) entry which is preliminary data.</text>
</comment>
<keyword evidence="9" id="KW-0234">DNA repair</keyword>
<evidence type="ECO:0000256" key="15">
    <source>
        <dbReference type="PROSITE-ProRule" id="PRU00560"/>
    </source>
</evidence>
<keyword evidence="4 15" id="KW-0378">Hydrolase</keyword>
<protein>
    <recommendedName>
        <fullName evidence="12">DNA 3'-5' helicase</fullName>
        <ecNumber evidence="12">5.6.2.4</ecNumber>
    </recommendedName>
    <alternativeName>
        <fullName evidence="13">DNA 3'-5' helicase II</fullName>
    </alternativeName>
</protein>
<evidence type="ECO:0000313" key="20">
    <source>
        <dbReference type="Proteomes" id="UP000220102"/>
    </source>
</evidence>
<keyword evidence="2 15" id="KW-0547">Nucleotide-binding</keyword>
<keyword evidence="1" id="KW-0540">Nuclease</keyword>
<keyword evidence="20" id="KW-1185">Reference proteome</keyword>
<dbReference type="Gene3D" id="3.90.320.10">
    <property type="match status" value="1"/>
</dbReference>
<feature type="binding site" evidence="15">
    <location>
        <begin position="42"/>
        <end position="49"/>
    </location>
    <ligand>
        <name>ATP</name>
        <dbReference type="ChEBI" id="CHEBI:30616"/>
    </ligand>
</feature>
<dbReference type="PANTHER" id="PTHR11070:SF2">
    <property type="entry name" value="ATP-DEPENDENT DNA HELICASE SRS2"/>
    <property type="match status" value="1"/>
</dbReference>
<name>A0A2A8D071_9BACT</name>
<comment type="catalytic activity">
    <reaction evidence="14">
        <text>ATP + H2O = ADP + phosphate + H(+)</text>
        <dbReference type="Rhea" id="RHEA:13065"/>
        <dbReference type="ChEBI" id="CHEBI:15377"/>
        <dbReference type="ChEBI" id="CHEBI:15378"/>
        <dbReference type="ChEBI" id="CHEBI:30616"/>
        <dbReference type="ChEBI" id="CHEBI:43474"/>
        <dbReference type="ChEBI" id="CHEBI:456216"/>
        <dbReference type="EC" id="5.6.2.4"/>
    </reaction>
</comment>
<evidence type="ECO:0000256" key="13">
    <source>
        <dbReference type="ARBA" id="ARBA00034923"/>
    </source>
</evidence>
<dbReference type="AlphaFoldDB" id="A0A2A8D071"/>
<dbReference type="InterPro" id="IPR027417">
    <property type="entry name" value="P-loop_NTPase"/>
</dbReference>
<evidence type="ECO:0000259" key="17">
    <source>
        <dbReference type="PROSITE" id="PS51198"/>
    </source>
</evidence>
<keyword evidence="6" id="KW-0269">Exonuclease</keyword>
<evidence type="ECO:0000256" key="14">
    <source>
        <dbReference type="ARBA" id="ARBA00048988"/>
    </source>
</evidence>
<keyword evidence="3" id="KW-0227">DNA damage</keyword>
<evidence type="ECO:0000256" key="3">
    <source>
        <dbReference type="ARBA" id="ARBA00022763"/>
    </source>
</evidence>
<keyword evidence="5 15" id="KW-0347">Helicase</keyword>
<dbReference type="InterPro" id="IPR014017">
    <property type="entry name" value="DNA_helicase_UvrD-like_C"/>
</dbReference>
<dbReference type="PROSITE" id="PS51217">
    <property type="entry name" value="UVRD_HELICASE_CTER"/>
    <property type="match status" value="1"/>
</dbReference>
<dbReference type="Pfam" id="PF13361">
    <property type="entry name" value="UvrD_C"/>
    <property type="match status" value="1"/>
</dbReference>
<dbReference type="Gene3D" id="3.40.50.300">
    <property type="entry name" value="P-loop containing nucleotide triphosphate hydrolases"/>
    <property type="match status" value="4"/>
</dbReference>
<evidence type="ECO:0000256" key="10">
    <source>
        <dbReference type="ARBA" id="ARBA00023235"/>
    </source>
</evidence>
<reference evidence="19 20" key="1">
    <citation type="submission" date="2017-10" db="EMBL/GenBank/DDBJ databases">
        <title>Draft genome of Longibacter Salinarum.</title>
        <authorList>
            <person name="Goh K.M."/>
            <person name="Shamsir M.S."/>
            <person name="Lim S.W."/>
        </authorList>
    </citation>
    <scope>NUCLEOTIDE SEQUENCE [LARGE SCALE GENOMIC DNA]</scope>
    <source>
        <strain evidence="19 20">KCTC 52045</strain>
    </source>
</reference>
<evidence type="ECO:0000256" key="5">
    <source>
        <dbReference type="ARBA" id="ARBA00022806"/>
    </source>
</evidence>
<dbReference type="GO" id="GO:0000725">
    <property type="term" value="P:recombinational repair"/>
    <property type="evidence" value="ECO:0007669"/>
    <property type="project" value="TreeGrafter"/>
</dbReference>
<evidence type="ECO:0000256" key="16">
    <source>
        <dbReference type="SAM" id="MobiDB-lite"/>
    </source>
</evidence>
<gene>
    <name evidence="19" type="ORF">CRI94_04325</name>
</gene>